<accession>A0A0R2CRZ3</accession>
<dbReference type="InterPro" id="IPR001387">
    <property type="entry name" value="Cro/C1-type_HTH"/>
</dbReference>
<dbReference type="SMART" id="SM00530">
    <property type="entry name" value="HTH_XRE"/>
    <property type="match status" value="1"/>
</dbReference>
<sequence>MFPERLRALRKGQKITLAELATALNQQFPVAPEHQNTASQIGNWERGVRTPSYLEVQKLARFFNVTMDYITGLAENSQSDLGRLFISGKELTFNQQLLTGQDRYEIYQLIEGYLHGKEQRHVSHDQDIQLDLGLADRNGEK</sequence>
<organism evidence="2 3">
    <name type="scientific">Lentilactobacillus senioris DSM 24302 = JCM 17472</name>
    <dbReference type="NCBI Taxonomy" id="1423802"/>
    <lineage>
        <taxon>Bacteria</taxon>
        <taxon>Bacillati</taxon>
        <taxon>Bacillota</taxon>
        <taxon>Bacilli</taxon>
        <taxon>Lactobacillales</taxon>
        <taxon>Lactobacillaceae</taxon>
        <taxon>Lentilactobacillus</taxon>
    </lineage>
</organism>
<dbReference type="STRING" id="1423802.FC56_GL001429"/>
<dbReference type="Pfam" id="PF01381">
    <property type="entry name" value="HTH_3"/>
    <property type="match status" value="1"/>
</dbReference>
<dbReference type="GO" id="GO:0003677">
    <property type="term" value="F:DNA binding"/>
    <property type="evidence" value="ECO:0007669"/>
    <property type="project" value="InterPro"/>
</dbReference>
<dbReference type="Gene3D" id="1.10.260.40">
    <property type="entry name" value="lambda repressor-like DNA-binding domains"/>
    <property type="match status" value="1"/>
</dbReference>
<dbReference type="CDD" id="cd00093">
    <property type="entry name" value="HTH_XRE"/>
    <property type="match status" value="1"/>
</dbReference>
<comment type="caution">
    <text evidence="2">The sequence shown here is derived from an EMBL/GenBank/DDBJ whole genome shotgun (WGS) entry which is preliminary data.</text>
</comment>
<dbReference type="PROSITE" id="PS50943">
    <property type="entry name" value="HTH_CROC1"/>
    <property type="match status" value="1"/>
</dbReference>
<proteinExistence type="predicted"/>
<dbReference type="InterPro" id="IPR010982">
    <property type="entry name" value="Lambda_DNA-bd_dom_sf"/>
</dbReference>
<dbReference type="SUPFAM" id="SSF47413">
    <property type="entry name" value="lambda repressor-like DNA-binding domains"/>
    <property type="match status" value="1"/>
</dbReference>
<protein>
    <submittedName>
        <fullName evidence="2">XRE family transcriptional regulator</fullName>
    </submittedName>
</protein>
<name>A0A0R2CRZ3_9LACO</name>
<dbReference type="AlphaFoldDB" id="A0A0R2CRZ3"/>
<gene>
    <name evidence="2" type="ORF">FC56_GL001429</name>
</gene>
<evidence type="ECO:0000313" key="3">
    <source>
        <dbReference type="Proteomes" id="UP000051256"/>
    </source>
</evidence>
<keyword evidence="3" id="KW-1185">Reference proteome</keyword>
<dbReference type="PATRIC" id="fig|1423802.4.peg.1447"/>
<dbReference type="EMBL" id="AYZR01000004">
    <property type="protein sequence ID" value="KRM94472.1"/>
    <property type="molecule type" value="Genomic_DNA"/>
</dbReference>
<dbReference type="RefSeq" id="WP_056977701.1">
    <property type="nucleotide sequence ID" value="NZ_AYZR01000004.1"/>
</dbReference>
<evidence type="ECO:0000259" key="1">
    <source>
        <dbReference type="PROSITE" id="PS50943"/>
    </source>
</evidence>
<dbReference type="Proteomes" id="UP000051256">
    <property type="component" value="Unassembled WGS sequence"/>
</dbReference>
<evidence type="ECO:0000313" key="2">
    <source>
        <dbReference type="EMBL" id="KRM94472.1"/>
    </source>
</evidence>
<reference evidence="2 3" key="1">
    <citation type="journal article" date="2015" name="Genome Announc.">
        <title>Expanding the biotechnology potential of lactobacilli through comparative genomics of 213 strains and associated genera.</title>
        <authorList>
            <person name="Sun Z."/>
            <person name="Harris H.M."/>
            <person name="McCann A."/>
            <person name="Guo C."/>
            <person name="Argimon S."/>
            <person name="Zhang W."/>
            <person name="Yang X."/>
            <person name="Jeffery I.B."/>
            <person name="Cooney J.C."/>
            <person name="Kagawa T.F."/>
            <person name="Liu W."/>
            <person name="Song Y."/>
            <person name="Salvetti E."/>
            <person name="Wrobel A."/>
            <person name="Rasinkangas P."/>
            <person name="Parkhill J."/>
            <person name="Rea M.C."/>
            <person name="O'Sullivan O."/>
            <person name="Ritari J."/>
            <person name="Douillard F.P."/>
            <person name="Paul Ross R."/>
            <person name="Yang R."/>
            <person name="Briner A.E."/>
            <person name="Felis G.E."/>
            <person name="de Vos W.M."/>
            <person name="Barrangou R."/>
            <person name="Klaenhammer T.R."/>
            <person name="Caufield P.W."/>
            <person name="Cui Y."/>
            <person name="Zhang H."/>
            <person name="O'Toole P.W."/>
        </authorList>
    </citation>
    <scope>NUCLEOTIDE SEQUENCE [LARGE SCALE GENOMIC DNA]</scope>
    <source>
        <strain evidence="2 3">DSM 24302</strain>
    </source>
</reference>
<feature type="domain" description="HTH cro/C1-type" evidence="1">
    <location>
        <begin position="6"/>
        <end position="70"/>
    </location>
</feature>